<dbReference type="CDD" id="cd01108">
    <property type="entry name" value="HTH_CueR"/>
    <property type="match status" value="1"/>
</dbReference>
<evidence type="ECO:0000256" key="2">
    <source>
        <dbReference type="ARBA" id="ARBA00022490"/>
    </source>
</evidence>
<proteinExistence type="predicted"/>
<dbReference type="PRINTS" id="PR00040">
    <property type="entry name" value="HTHMERR"/>
</dbReference>
<evidence type="ECO:0000313" key="10">
    <source>
        <dbReference type="EMBL" id="TKA92473.1"/>
    </source>
</evidence>
<keyword evidence="6" id="KW-0175">Coiled coil</keyword>
<dbReference type="GO" id="GO:0005737">
    <property type="term" value="C:cytoplasm"/>
    <property type="evidence" value="ECO:0007669"/>
    <property type="project" value="UniProtKB-SubCell"/>
</dbReference>
<dbReference type="Pfam" id="PF00376">
    <property type="entry name" value="MerR"/>
    <property type="match status" value="1"/>
</dbReference>
<dbReference type="GO" id="GO:0005507">
    <property type="term" value="F:copper ion binding"/>
    <property type="evidence" value="ECO:0007669"/>
    <property type="project" value="InterPro"/>
</dbReference>
<evidence type="ECO:0000313" key="9">
    <source>
        <dbReference type="EMBL" id="SFM16409.1"/>
    </source>
</evidence>
<evidence type="ECO:0000256" key="6">
    <source>
        <dbReference type="SAM" id="Coils"/>
    </source>
</evidence>
<dbReference type="Proteomes" id="UP000305198">
    <property type="component" value="Unassembled WGS sequence"/>
</dbReference>
<dbReference type="EMBL" id="SWAV01000002">
    <property type="protein sequence ID" value="TKA92473.1"/>
    <property type="molecule type" value="Genomic_DNA"/>
</dbReference>
<reference evidence="11 12" key="1">
    <citation type="submission" date="2016-10" db="EMBL/GenBank/DDBJ databases">
        <authorList>
            <person name="de Groot N.N."/>
        </authorList>
    </citation>
    <scope>NUCLEOTIDE SEQUENCE [LARGE SCALE GENOMIC DNA]</scope>
    <source>
        <strain evidence="9 11">CGMCC 1.9095</strain>
        <strain evidence="8 12">DSM 22558</strain>
    </source>
</reference>
<dbReference type="Proteomes" id="UP000186599">
    <property type="component" value="Unassembled WGS sequence"/>
</dbReference>
<dbReference type="InterPro" id="IPR009061">
    <property type="entry name" value="DNA-bd_dom_put_sf"/>
</dbReference>
<dbReference type="InterPro" id="IPR015358">
    <property type="entry name" value="Tscrpt_reg_MerR_DNA-bd"/>
</dbReference>
<dbReference type="EMBL" id="FOGN01000005">
    <property type="protein sequence ID" value="SES19511.1"/>
    <property type="molecule type" value="Genomic_DNA"/>
</dbReference>
<keyword evidence="5" id="KW-0804">Transcription</keyword>
<dbReference type="GO" id="GO:0045893">
    <property type="term" value="P:positive regulation of DNA-templated transcription"/>
    <property type="evidence" value="ECO:0007669"/>
    <property type="project" value="InterPro"/>
</dbReference>
<evidence type="ECO:0000256" key="1">
    <source>
        <dbReference type="ARBA" id="ARBA00004496"/>
    </source>
</evidence>
<feature type="coiled-coil region" evidence="6">
    <location>
        <begin position="83"/>
        <end position="110"/>
    </location>
</feature>
<evidence type="ECO:0000256" key="3">
    <source>
        <dbReference type="ARBA" id="ARBA00023015"/>
    </source>
</evidence>
<evidence type="ECO:0000256" key="5">
    <source>
        <dbReference type="ARBA" id="ARBA00023163"/>
    </source>
</evidence>
<dbReference type="InterPro" id="IPR047057">
    <property type="entry name" value="MerR_fam"/>
</dbReference>
<organism evidence="8 12">
    <name type="scientific">Halopseudomonas bauzanensis</name>
    <dbReference type="NCBI Taxonomy" id="653930"/>
    <lineage>
        <taxon>Bacteria</taxon>
        <taxon>Pseudomonadati</taxon>
        <taxon>Pseudomonadota</taxon>
        <taxon>Gammaproteobacteria</taxon>
        <taxon>Pseudomonadales</taxon>
        <taxon>Pseudomonadaceae</taxon>
        <taxon>Halopseudomonas</taxon>
    </lineage>
</organism>
<dbReference type="InterPro" id="IPR011789">
    <property type="entry name" value="CueR"/>
</dbReference>
<accession>A0A1H9VD72</accession>
<dbReference type="NCBIfam" id="TIGR02044">
    <property type="entry name" value="CueR"/>
    <property type="match status" value="1"/>
</dbReference>
<dbReference type="Pfam" id="PF09278">
    <property type="entry name" value="MerR-DNA-bind"/>
    <property type="match status" value="1"/>
</dbReference>
<evidence type="ECO:0000259" key="7">
    <source>
        <dbReference type="PROSITE" id="PS50937"/>
    </source>
</evidence>
<evidence type="ECO:0000313" key="13">
    <source>
        <dbReference type="Proteomes" id="UP000305198"/>
    </source>
</evidence>
<dbReference type="GO" id="GO:0003677">
    <property type="term" value="F:DNA binding"/>
    <property type="evidence" value="ECO:0007669"/>
    <property type="project" value="UniProtKB-KW"/>
</dbReference>
<comment type="subcellular location">
    <subcellularLocation>
        <location evidence="1">Cytoplasm</location>
    </subcellularLocation>
</comment>
<dbReference type="Gene3D" id="1.10.1660.10">
    <property type="match status" value="1"/>
</dbReference>
<dbReference type="InterPro" id="IPR000551">
    <property type="entry name" value="MerR-type_HTH_dom"/>
</dbReference>
<dbReference type="PROSITE" id="PS50937">
    <property type="entry name" value="HTH_MERR_2"/>
    <property type="match status" value="1"/>
</dbReference>
<reference evidence="10 13" key="2">
    <citation type="submission" date="2019-04" db="EMBL/GenBank/DDBJ databases">
        <title>Crypto-aerobic microbial life in anoxic (sulfidic) marine sediments.</title>
        <authorList>
            <person name="Bhattacharya S."/>
            <person name="Roy C."/>
            <person name="Mondal N."/>
            <person name="Sarkar J."/>
            <person name="Mandal S."/>
            <person name="Rameez M.J."/>
            <person name="Ghosh W."/>
        </authorList>
    </citation>
    <scope>NUCLEOTIDE SEQUENCE [LARGE SCALE GENOMIC DNA]</scope>
    <source>
        <strain evidence="10 13">SBBB</strain>
    </source>
</reference>
<evidence type="ECO:0000313" key="12">
    <source>
        <dbReference type="Proteomes" id="UP000186904"/>
    </source>
</evidence>
<evidence type="ECO:0000313" key="11">
    <source>
        <dbReference type="Proteomes" id="UP000186599"/>
    </source>
</evidence>
<feature type="domain" description="HTH merR-type" evidence="7">
    <location>
        <begin position="2"/>
        <end position="71"/>
    </location>
</feature>
<dbReference type="STRING" id="653930.SAMN05216589_2650"/>
<dbReference type="PROSITE" id="PS00552">
    <property type="entry name" value="HTH_MERR_1"/>
    <property type="match status" value="1"/>
</dbReference>
<dbReference type="GO" id="GO:0003700">
    <property type="term" value="F:DNA-binding transcription factor activity"/>
    <property type="evidence" value="ECO:0007669"/>
    <property type="project" value="InterPro"/>
</dbReference>
<dbReference type="SUPFAM" id="SSF46955">
    <property type="entry name" value="Putative DNA-binding domain"/>
    <property type="match status" value="1"/>
</dbReference>
<dbReference type="SMART" id="SM00422">
    <property type="entry name" value="HTH_MERR"/>
    <property type="match status" value="1"/>
</dbReference>
<name>A0A1H9VD72_9GAMM</name>
<keyword evidence="3" id="KW-0805">Transcription regulation</keyword>
<dbReference type="OrthoDB" id="9808480at2"/>
<sequence>MNINISQAAKTTGLTPRMIRHYENIGLLTGTARTAAGYRLFSEQDLHTLRFIQRARSLGFSIEQISQLLALWQDRERSSAVVKALAREHLKELEDKIAGLQSMHDSLSELASCCLGDERPDCPILDRLADTPIPDLGGRQVSADN</sequence>
<keyword evidence="11" id="KW-1185">Reference proteome</keyword>
<evidence type="ECO:0000313" key="8">
    <source>
        <dbReference type="EMBL" id="SES19511.1"/>
    </source>
</evidence>
<dbReference type="EMBL" id="FOUA01000005">
    <property type="protein sequence ID" value="SFM16409.1"/>
    <property type="molecule type" value="Genomic_DNA"/>
</dbReference>
<gene>
    <name evidence="10" type="primary">cueR</name>
    <name evidence="10" type="ORF">FA869_08825</name>
    <name evidence="9" type="ORF">SAMN04487855_2569</name>
    <name evidence="8" type="ORF">SAMN05216589_2650</name>
</gene>
<dbReference type="Proteomes" id="UP000186904">
    <property type="component" value="Unassembled WGS sequence"/>
</dbReference>
<dbReference type="PANTHER" id="PTHR30204:SF94">
    <property type="entry name" value="HEAVY METAL-DEPENDENT TRANSCRIPTIONAL REGULATOR HI_0293-RELATED"/>
    <property type="match status" value="1"/>
</dbReference>
<dbReference type="PANTHER" id="PTHR30204">
    <property type="entry name" value="REDOX-CYCLING DRUG-SENSING TRANSCRIPTIONAL ACTIVATOR SOXR"/>
    <property type="match status" value="1"/>
</dbReference>
<evidence type="ECO:0000256" key="4">
    <source>
        <dbReference type="ARBA" id="ARBA00023125"/>
    </source>
</evidence>
<protein>
    <submittedName>
        <fullName evidence="9">Cu(I)-responsive transcriptional regulator</fullName>
    </submittedName>
    <submittedName>
        <fullName evidence="8">Transcriptional regulator, MerR family</fullName>
    </submittedName>
</protein>
<keyword evidence="2" id="KW-0963">Cytoplasm</keyword>
<dbReference type="AlphaFoldDB" id="A0A1H9VD72"/>
<keyword evidence="4" id="KW-0238">DNA-binding</keyword>